<comment type="similarity">
    <text evidence="9">Belongs to the protein kinase superfamily. Tyr protein kinase family.</text>
</comment>
<dbReference type="InterPro" id="IPR001245">
    <property type="entry name" value="Ser-Thr/Tyr_kinase_cat_dom"/>
</dbReference>
<dbReference type="PANTHER" id="PTHR24418">
    <property type="entry name" value="TYROSINE-PROTEIN KINASE"/>
    <property type="match status" value="1"/>
</dbReference>
<dbReference type="InterPro" id="IPR036860">
    <property type="entry name" value="SH2_dom_sf"/>
</dbReference>
<dbReference type="CDD" id="cd00192">
    <property type="entry name" value="PTKc"/>
    <property type="match status" value="1"/>
</dbReference>
<evidence type="ECO:0000256" key="5">
    <source>
        <dbReference type="ARBA" id="ARBA00023137"/>
    </source>
</evidence>
<dbReference type="GO" id="GO:0004715">
    <property type="term" value="F:non-membrane spanning protein tyrosine kinase activity"/>
    <property type="evidence" value="ECO:0007669"/>
    <property type="project" value="UniProtKB-EC"/>
</dbReference>
<dbReference type="EC" id="2.7.10.2" evidence="9"/>
<evidence type="ECO:0000256" key="2">
    <source>
        <dbReference type="ARBA" id="ARBA00022741"/>
    </source>
</evidence>
<sequence length="536" mass="59374">MVYQSATTPTHTSNGAHTPVNGSSRSSQTGSGTGAGTGIGTGSGSALSHGHSKKLIIRRRSSRSSTAPVKSSVSSRSAISEYYPESVPEPMPSQSLSSKKLIQIMPEEAGGTAWQVEDEPFYHGFMSNNECKPLLTNPGDFLVRRAEIDGEMQYVITVLPENSNEITNFIIKKTRPKHLYYVYIYAFKTISDLIAYHSRMKKPLNNENVCIVKGIARSDWQLAHEQIERNKKLGEGAFGEVWEGTLNLGVFRGYIPVAIKTLHSGNISADERIKFLREANLMLKLSHPNIIKFYGVATLKDPIMIVMEFASGGSLLTRVQNTKRPPTDADKIRYCAGAASGLAYLETMQIIHRDIAARNCLLSADDEVKLSDFGLSLLGIKYRERSMKNVPIRWLSPETLKHGRFSSKTDVWSFGITIWEIYSSGQEPYAEIQDNKELRRGVIEQRVKICSPHGMPPMMQQIMFSCLTYDPKNRPTFQELNAKLSAARPTAINANSSTFRFTADGIQTDDGGRNLLSRMLIGGRDGGLHGLLPAFT</sequence>
<evidence type="ECO:0000259" key="11">
    <source>
        <dbReference type="PROSITE" id="PS50001"/>
    </source>
</evidence>
<comment type="catalytic activity">
    <reaction evidence="6 9">
        <text>L-tyrosyl-[protein] + ATP = O-phospho-L-tyrosyl-[protein] + ADP + H(+)</text>
        <dbReference type="Rhea" id="RHEA:10596"/>
        <dbReference type="Rhea" id="RHEA-COMP:10136"/>
        <dbReference type="Rhea" id="RHEA-COMP:20101"/>
        <dbReference type="ChEBI" id="CHEBI:15378"/>
        <dbReference type="ChEBI" id="CHEBI:30616"/>
        <dbReference type="ChEBI" id="CHEBI:46858"/>
        <dbReference type="ChEBI" id="CHEBI:61978"/>
        <dbReference type="ChEBI" id="CHEBI:456216"/>
        <dbReference type="EC" id="2.7.10.2"/>
    </reaction>
</comment>
<keyword evidence="4 8" id="KW-0067">ATP-binding</keyword>
<evidence type="ECO:0000256" key="10">
    <source>
        <dbReference type="SAM" id="MobiDB-lite"/>
    </source>
</evidence>
<dbReference type="AlphaFoldDB" id="A0A1I8EA23"/>
<feature type="compositionally biased region" description="Gly residues" evidence="10">
    <location>
        <begin position="31"/>
        <end position="43"/>
    </location>
</feature>
<dbReference type="InterPro" id="IPR000980">
    <property type="entry name" value="SH2"/>
</dbReference>
<dbReference type="InterPro" id="IPR050198">
    <property type="entry name" value="Non-receptor_tyrosine_kinases"/>
</dbReference>
<dbReference type="InterPro" id="IPR017441">
    <property type="entry name" value="Protein_kinase_ATP_BS"/>
</dbReference>
<dbReference type="InterPro" id="IPR020635">
    <property type="entry name" value="Tyr_kinase_cat_dom"/>
</dbReference>
<evidence type="ECO:0000256" key="4">
    <source>
        <dbReference type="ARBA" id="ARBA00022840"/>
    </source>
</evidence>
<dbReference type="STRING" id="6293.A0A1I8EA23"/>
<protein>
    <recommendedName>
        <fullName evidence="9">Tyrosine-protein kinase</fullName>
        <ecNumber evidence="9">2.7.10.2</ecNumber>
    </recommendedName>
</protein>
<name>A0A1I8EA23_WUCBA</name>
<accession>A0A1I8EA23</accession>
<dbReference type="PRINTS" id="PR00109">
    <property type="entry name" value="TYRKINASE"/>
</dbReference>
<dbReference type="Gene3D" id="3.30.505.10">
    <property type="entry name" value="SH2 domain"/>
    <property type="match status" value="1"/>
</dbReference>
<evidence type="ECO:0000256" key="9">
    <source>
        <dbReference type="RuleBase" id="RU362096"/>
    </source>
</evidence>
<dbReference type="SMART" id="SM00252">
    <property type="entry name" value="SH2"/>
    <property type="match status" value="1"/>
</dbReference>
<dbReference type="CDD" id="cd10361">
    <property type="entry name" value="SH2_Fps_family"/>
    <property type="match status" value="1"/>
</dbReference>
<keyword evidence="3 9" id="KW-0418">Kinase</keyword>
<keyword evidence="5 9" id="KW-0829">Tyrosine-protein kinase</keyword>
<dbReference type="GO" id="GO:0005524">
    <property type="term" value="F:ATP binding"/>
    <property type="evidence" value="ECO:0007669"/>
    <property type="project" value="UniProtKB-UniRule"/>
</dbReference>
<evidence type="ECO:0000256" key="3">
    <source>
        <dbReference type="ARBA" id="ARBA00022777"/>
    </source>
</evidence>
<keyword evidence="7" id="KW-0727">SH2 domain</keyword>
<dbReference type="PROSITE" id="PS50001">
    <property type="entry name" value="SH2"/>
    <property type="match status" value="1"/>
</dbReference>
<feature type="binding site" evidence="8">
    <location>
        <position position="260"/>
    </location>
    <ligand>
        <name>ATP</name>
        <dbReference type="ChEBI" id="CHEBI:30616"/>
    </ligand>
</feature>
<evidence type="ECO:0000313" key="13">
    <source>
        <dbReference type="WBParaSite" id="maker-PairedContig_1157-snap-gene-0.19-mRNA-1"/>
    </source>
</evidence>
<feature type="compositionally biased region" description="Polar residues" evidence="10">
    <location>
        <begin position="1"/>
        <end position="16"/>
    </location>
</feature>
<keyword evidence="2 8" id="KW-0547">Nucleotide-binding</keyword>
<evidence type="ECO:0000256" key="6">
    <source>
        <dbReference type="ARBA" id="ARBA00051245"/>
    </source>
</evidence>
<dbReference type="Gene3D" id="3.30.200.20">
    <property type="entry name" value="Phosphorylase Kinase, domain 1"/>
    <property type="match status" value="1"/>
</dbReference>
<organism evidence="13">
    <name type="scientific">Wuchereria bancrofti</name>
    <dbReference type="NCBI Taxonomy" id="6293"/>
    <lineage>
        <taxon>Eukaryota</taxon>
        <taxon>Metazoa</taxon>
        <taxon>Ecdysozoa</taxon>
        <taxon>Nematoda</taxon>
        <taxon>Chromadorea</taxon>
        <taxon>Rhabditida</taxon>
        <taxon>Spirurina</taxon>
        <taxon>Spiruromorpha</taxon>
        <taxon>Filarioidea</taxon>
        <taxon>Onchocercidae</taxon>
        <taxon>Wuchereria</taxon>
    </lineage>
</organism>
<feature type="region of interest" description="Disordered" evidence="10">
    <location>
        <begin position="1"/>
        <end position="95"/>
    </location>
</feature>
<dbReference type="Pfam" id="PF07714">
    <property type="entry name" value="PK_Tyr_Ser-Thr"/>
    <property type="match status" value="1"/>
</dbReference>
<dbReference type="SUPFAM" id="SSF56112">
    <property type="entry name" value="Protein kinase-like (PK-like)"/>
    <property type="match status" value="1"/>
</dbReference>
<dbReference type="SUPFAM" id="SSF55550">
    <property type="entry name" value="SH2 domain"/>
    <property type="match status" value="1"/>
</dbReference>
<feature type="compositionally biased region" description="Basic residues" evidence="10">
    <location>
        <begin position="50"/>
        <end position="62"/>
    </location>
</feature>
<evidence type="ECO:0000256" key="7">
    <source>
        <dbReference type="PROSITE-ProRule" id="PRU00191"/>
    </source>
</evidence>
<evidence type="ECO:0000256" key="8">
    <source>
        <dbReference type="PROSITE-ProRule" id="PRU10141"/>
    </source>
</evidence>
<proteinExistence type="inferred from homology"/>
<dbReference type="PROSITE" id="PS00109">
    <property type="entry name" value="PROTEIN_KINASE_TYR"/>
    <property type="match status" value="1"/>
</dbReference>
<feature type="domain" description="SH2" evidence="11">
    <location>
        <begin position="121"/>
        <end position="215"/>
    </location>
</feature>
<dbReference type="InterPro" id="IPR000719">
    <property type="entry name" value="Prot_kinase_dom"/>
</dbReference>
<feature type="domain" description="Protein kinase" evidence="12">
    <location>
        <begin position="227"/>
        <end position="491"/>
    </location>
</feature>
<dbReference type="WBParaSite" id="maker-PairedContig_1157-snap-gene-0.19-mRNA-1">
    <property type="protein sequence ID" value="maker-PairedContig_1157-snap-gene-0.19-mRNA-1"/>
    <property type="gene ID" value="maker-PairedContig_1157-snap-gene-0.19"/>
</dbReference>
<dbReference type="PROSITE" id="PS00107">
    <property type="entry name" value="PROTEIN_KINASE_ATP"/>
    <property type="match status" value="1"/>
</dbReference>
<dbReference type="SMART" id="SM00219">
    <property type="entry name" value="TyrKc"/>
    <property type="match status" value="1"/>
</dbReference>
<evidence type="ECO:0000259" key="12">
    <source>
        <dbReference type="PROSITE" id="PS50011"/>
    </source>
</evidence>
<dbReference type="InterPro" id="IPR011009">
    <property type="entry name" value="Kinase-like_dom_sf"/>
</dbReference>
<dbReference type="PROSITE" id="PS50011">
    <property type="entry name" value="PROTEIN_KINASE_DOM"/>
    <property type="match status" value="1"/>
</dbReference>
<dbReference type="Gene3D" id="1.10.510.10">
    <property type="entry name" value="Transferase(Phosphotransferase) domain 1"/>
    <property type="match status" value="1"/>
</dbReference>
<evidence type="ECO:0000256" key="1">
    <source>
        <dbReference type="ARBA" id="ARBA00022679"/>
    </source>
</evidence>
<reference evidence="13" key="1">
    <citation type="submission" date="2016-11" db="UniProtKB">
        <authorList>
            <consortium name="WormBaseParasite"/>
        </authorList>
    </citation>
    <scope>IDENTIFICATION</scope>
    <source>
        <strain evidence="13">pt0022</strain>
    </source>
</reference>
<dbReference type="Pfam" id="PF00017">
    <property type="entry name" value="SH2"/>
    <property type="match status" value="1"/>
</dbReference>
<dbReference type="InterPro" id="IPR035849">
    <property type="entry name" value="Fes/Fps/Fer_SH2"/>
</dbReference>
<feature type="compositionally biased region" description="Low complexity" evidence="10">
    <location>
        <begin position="63"/>
        <end position="80"/>
    </location>
</feature>
<dbReference type="InterPro" id="IPR008266">
    <property type="entry name" value="Tyr_kinase_AS"/>
</dbReference>
<keyword evidence="1 9" id="KW-0808">Transferase</keyword>